<gene>
    <name evidence="2" type="ORF">KE626_16385</name>
</gene>
<organism evidence="2 3">
    <name type="scientific">Chitinophaga hostae</name>
    <dbReference type="NCBI Taxonomy" id="2831022"/>
    <lineage>
        <taxon>Bacteria</taxon>
        <taxon>Pseudomonadati</taxon>
        <taxon>Bacteroidota</taxon>
        <taxon>Chitinophagia</taxon>
        <taxon>Chitinophagales</taxon>
        <taxon>Chitinophagaceae</taxon>
        <taxon>Chitinophaga</taxon>
    </lineage>
</organism>
<keyword evidence="3" id="KW-1185">Reference proteome</keyword>
<reference evidence="2 3" key="1">
    <citation type="submission" date="2021-04" db="EMBL/GenBank/DDBJ databases">
        <title>Chitinophaga sp. nov., isolated from the rhizosphere soil.</title>
        <authorList>
            <person name="He S."/>
        </authorList>
    </citation>
    <scope>NUCLEOTIDE SEQUENCE [LARGE SCALE GENOMIC DNA]</scope>
    <source>
        <strain evidence="2 3">2R12</strain>
    </source>
</reference>
<accession>A0ABS5J1D5</accession>
<dbReference type="PROSITE" id="PS01124">
    <property type="entry name" value="HTH_ARAC_FAMILY_2"/>
    <property type="match status" value="1"/>
</dbReference>
<name>A0ABS5J1D5_9BACT</name>
<dbReference type="RefSeq" id="WP_211974001.1">
    <property type="nucleotide sequence ID" value="NZ_CBFHAM010000040.1"/>
</dbReference>
<dbReference type="Pfam" id="PF20240">
    <property type="entry name" value="DUF6597"/>
    <property type="match status" value="1"/>
</dbReference>
<feature type="domain" description="HTH araC/xylS-type" evidence="1">
    <location>
        <begin position="180"/>
        <end position="279"/>
    </location>
</feature>
<dbReference type="Proteomes" id="UP000676386">
    <property type="component" value="Unassembled WGS sequence"/>
</dbReference>
<comment type="caution">
    <text evidence="2">The sequence shown here is derived from an EMBL/GenBank/DDBJ whole genome shotgun (WGS) entry which is preliminary data.</text>
</comment>
<dbReference type="InterPro" id="IPR018060">
    <property type="entry name" value="HTH_AraC"/>
</dbReference>
<proteinExistence type="predicted"/>
<dbReference type="InterPro" id="IPR046532">
    <property type="entry name" value="DUF6597"/>
</dbReference>
<dbReference type="Gene3D" id="1.10.10.60">
    <property type="entry name" value="Homeodomain-like"/>
    <property type="match status" value="1"/>
</dbReference>
<evidence type="ECO:0000313" key="3">
    <source>
        <dbReference type="Proteomes" id="UP000676386"/>
    </source>
</evidence>
<evidence type="ECO:0000259" key="1">
    <source>
        <dbReference type="PROSITE" id="PS01124"/>
    </source>
</evidence>
<dbReference type="Pfam" id="PF12833">
    <property type="entry name" value="HTH_18"/>
    <property type="match status" value="1"/>
</dbReference>
<sequence>MKQLPSLLMQAIELINQQYFSSQYRFMTPAPDLAEHVVYYWLLDLRQPAMQQQEFRELLLANMCSSLVLNLGAPFEIYDAQNRFLHTSAHSELIGYRPTAVAYRHLFNNFLVGVKFKPASLNYLLRIRGTEINGKTLPAGDALHHISRLESAVYEAPSPEAIKTLLDQFLRNQAPLPGSIRHFHYVLQSLNGPAPLQSGYQLKQLAALLYLSPRTLERYFTASLDISPKQCLAILRFRQAVTQYVEHGYKADWEALGYHDFSHFRKDWRKRVLFCPGLD</sequence>
<protein>
    <submittedName>
        <fullName evidence="2">AraC family transcriptional regulator</fullName>
    </submittedName>
</protein>
<evidence type="ECO:0000313" key="2">
    <source>
        <dbReference type="EMBL" id="MBS0028900.1"/>
    </source>
</evidence>
<dbReference type="EMBL" id="JAGTXB010000007">
    <property type="protein sequence ID" value="MBS0028900.1"/>
    <property type="molecule type" value="Genomic_DNA"/>
</dbReference>